<gene>
    <name evidence="1" type="primary">MDM31_2</name>
    <name evidence="1" type="ORF">IWW38_006495</name>
</gene>
<reference evidence="1" key="1">
    <citation type="submission" date="2022-07" db="EMBL/GenBank/DDBJ databases">
        <title>Phylogenomic reconstructions and comparative analyses of Kickxellomycotina fungi.</title>
        <authorList>
            <person name="Reynolds N.K."/>
            <person name="Stajich J.E."/>
            <person name="Barry K."/>
            <person name="Grigoriev I.V."/>
            <person name="Crous P."/>
            <person name="Smith M.E."/>
        </authorList>
    </citation>
    <scope>NUCLEOTIDE SEQUENCE</scope>
    <source>
        <strain evidence="1">CBS 190363</strain>
    </source>
</reference>
<accession>A0ACC1LSL2</accession>
<evidence type="ECO:0000313" key="1">
    <source>
        <dbReference type="EMBL" id="KAJ2877765.1"/>
    </source>
</evidence>
<comment type="caution">
    <text evidence="1">The sequence shown here is derived from an EMBL/GenBank/DDBJ whole genome shotgun (WGS) entry which is preliminary data.</text>
</comment>
<name>A0ACC1LSL2_9FUNG</name>
<evidence type="ECO:0000313" key="2">
    <source>
        <dbReference type="Proteomes" id="UP001139981"/>
    </source>
</evidence>
<proteinExistence type="predicted"/>
<sequence>MARSLHSDSGPSKDSACDTCGRTDFSSNKPHFQSRDSGSSNPLLLAAPSPPKALQEPSPDPLYFYSYGSRQEILREITGFFPRLRARLRMALKGSYQKRPWTIDDVFALATWVIMSQAMLLLIGTTTTVSVILWTLNRLQYQDWIAYKLSDWVSSALGVTVSFESAIVPAWRRGAICLKNVKIYCGPEHGALLA</sequence>
<dbReference type="Proteomes" id="UP001139981">
    <property type="component" value="Unassembled WGS sequence"/>
</dbReference>
<protein>
    <submittedName>
        <fullName evidence="1">Mitochondrial distribution and morphology protein 31, mitochondrial</fullName>
    </submittedName>
</protein>
<feature type="non-terminal residue" evidence="1">
    <location>
        <position position="194"/>
    </location>
</feature>
<dbReference type="EMBL" id="JANBVB010003731">
    <property type="protein sequence ID" value="KAJ2877765.1"/>
    <property type="molecule type" value="Genomic_DNA"/>
</dbReference>
<organism evidence="1 2">
    <name type="scientific">Coemansia aciculifera</name>
    <dbReference type="NCBI Taxonomy" id="417176"/>
    <lineage>
        <taxon>Eukaryota</taxon>
        <taxon>Fungi</taxon>
        <taxon>Fungi incertae sedis</taxon>
        <taxon>Zoopagomycota</taxon>
        <taxon>Kickxellomycotina</taxon>
        <taxon>Kickxellomycetes</taxon>
        <taxon>Kickxellales</taxon>
        <taxon>Kickxellaceae</taxon>
        <taxon>Coemansia</taxon>
    </lineage>
</organism>
<keyword evidence="2" id="KW-1185">Reference proteome</keyword>